<dbReference type="eggNOG" id="KOG4177">
    <property type="taxonomic scope" value="Eukaryota"/>
</dbReference>
<organism evidence="2 3">
    <name type="scientific">Trichoplax adhaerens</name>
    <name type="common">Trichoplax reptans</name>
    <dbReference type="NCBI Taxonomy" id="10228"/>
    <lineage>
        <taxon>Eukaryota</taxon>
        <taxon>Metazoa</taxon>
        <taxon>Placozoa</taxon>
        <taxon>Uniplacotomia</taxon>
        <taxon>Trichoplacea</taxon>
        <taxon>Trichoplacidae</taxon>
        <taxon>Trichoplax</taxon>
    </lineage>
</organism>
<dbReference type="PANTHER" id="PTHR22677:SF4">
    <property type="entry name" value="USHER SYNDROME TYPE-1G PROTEIN-LIKE PROTEIN"/>
    <property type="match status" value="1"/>
</dbReference>
<dbReference type="SMART" id="SM00248">
    <property type="entry name" value="ANK"/>
    <property type="match status" value="3"/>
</dbReference>
<dbReference type="EMBL" id="DS985259">
    <property type="protein sequence ID" value="EDV20560.1"/>
    <property type="molecule type" value="Genomic_DNA"/>
</dbReference>
<evidence type="ECO:0000313" key="3">
    <source>
        <dbReference type="Proteomes" id="UP000009022"/>
    </source>
</evidence>
<dbReference type="PhylomeDB" id="B3S9M0"/>
<dbReference type="PANTHER" id="PTHR22677">
    <property type="entry name" value="ANKYRIN REPEAT DOMAIN-CONTAINING PROTEIN 60"/>
    <property type="match status" value="1"/>
</dbReference>
<accession>B3S9M0</accession>
<protein>
    <submittedName>
        <fullName evidence="2">Uncharacterized protein</fullName>
    </submittedName>
</protein>
<dbReference type="SUPFAM" id="SSF48403">
    <property type="entry name" value="Ankyrin repeat"/>
    <property type="match status" value="1"/>
</dbReference>
<dbReference type="STRING" id="10228.B3S9M0"/>
<feature type="repeat" description="ANK" evidence="1">
    <location>
        <begin position="75"/>
        <end position="107"/>
    </location>
</feature>
<keyword evidence="3" id="KW-1185">Reference proteome</keyword>
<dbReference type="PROSITE" id="PS50088">
    <property type="entry name" value="ANK_REPEAT"/>
    <property type="match status" value="2"/>
</dbReference>
<gene>
    <name evidence="2" type="ORF">TRIADDRAFT_60956</name>
</gene>
<dbReference type="PROSITE" id="PS50297">
    <property type="entry name" value="ANK_REP_REGION"/>
    <property type="match status" value="1"/>
</dbReference>
<dbReference type="Proteomes" id="UP000009022">
    <property type="component" value="Unassembled WGS sequence"/>
</dbReference>
<dbReference type="GeneID" id="6758198"/>
<reference evidence="2 3" key="1">
    <citation type="journal article" date="2008" name="Nature">
        <title>The Trichoplax genome and the nature of placozoans.</title>
        <authorList>
            <person name="Srivastava M."/>
            <person name="Begovic E."/>
            <person name="Chapman J."/>
            <person name="Putnam N.H."/>
            <person name="Hellsten U."/>
            <person name="Kawashima T."/>
            <person name="Kuo A."/>
            <person name="Mitros T."/>
            <person name="Salamov A."/>
            <person name="Carpenter M.L."/>
            <person name="Signorovitch A.Y."/>
            <person name="Moreno M.A."/>
            <person name="Kamm K."/>
            <person name="Grimwood J."/>
            <person name="Schmutz J."/>
            <person name="Shapiro H."/>
            <person name="Grigoriev I.V."/>
            <person name="Buss L.W."/>
            <person name="Schierwater B."/>
            <person name="Dellaporta S.L."/>
            <person name="Rokhsar D.S."/>
        </authorList>
    </citation>
    <scope>NUCLEOTIDE SEQUENCE [LARGE SCALE GENOMIC DNA]</scope>
    <source>
        <strain evidence="2 3">Grell-BS-1999</strain>
    </source>
</reference>
<keyword evidence="1" id="KW-0040">ANK repeat</keyword>
<feature type="repeat" description="ANK" evidence="1">
    <location>
        <begin position="42"/>
        <end position="74"/>
    </location>
</feature>
<dbReference type="InterPro" id="IPR039323">
    <property type="entry name" value="ANKRD_45/46/60"/>
</dbReference>
<dbReference type="HOGENOM" id="CLU_000134_38_0_1"/>
<dbReference type="InParanoid" id="B3S9M0"/>
<proteinExistence type="predicted"/>
<dbReference type="CTD" id="6758198"/>
<dbReference type="Pfam" id="PF12796">
    <property type="entry name" value="Ank_2"/>
    <property type="match status" value="1"/>
</dbReference>
<dbReference type="InterPro" id="IPR036770">
    <property type="entry name" value="Ankyrin_rpt-contain_sf"/>
</dbReference>
<dbReference type="OrthoDB" id="19174at2759"/>
<dbReference type="RefSeq" id="XP_002116986.1">
    <property type="nucleotide sequence ID" value="XM_002116950.1"/>
</dbReference>
<dbReference type="Gene3D" id="1.25.40.20">
    <property type="entry name" value="Ankyrin repeat-containing domain"/>
    <property type="match status" value="2"/>
</dbReference>
<dbReference type="InterPro" id="IPR002110">
    <property type="entry name" value="Ankyrin_rpt"/>
</dbReference>
<evidence type="ECO:0000313" key="2">
    <source>
        <dbReference type="EMBL" id="EDV20560.1"/>
    </source>
</evidence>
<evidence type="ECO:0000256" key="1">
    <source>
        <dbReference type="PROSITE-ProRule" id="PRU00023"/>
    </source>
</evidence>
<sequence>MESNQMQYANNNSALQKCVYEDDTVGVELLLKNGADPLYENFHYQPSHFAAVEGNKDVLEWLLNQKVDVDARDNDGYTPLHLAVWEGHIDCVRLLLRNNASLNAVSKGGQKAHDMAVEVGRSEIVDILVKAESKYQFFGVD</sequence>
<dbReference type="KEGG" id="tad:TRIADDRAFT_60956"/>
<name>B3S9M0_TRIAD</name>
<dbReference type="OMA" id="ADPLYEN"/>
<dbReference type="AlphaFoldDB" id="B3S9M0"/>